<evidence type="ECO:0008006" key="4">
    <source>
        <dbReference type="Google" id="ProtNLM"/>
    </source>
</evidence>
<dbReference type="Gene3D" id="1.10.1760.20">
    <property type="match status" value="1"/>
</dbReference>
<dbReference type="Proteomes" id="UP000597444">
    <property type="component" value="Unassembled WGS sequence"/>
</dbReference>
<feature type="transmembrane region" description="Helical" evidence="1">
    <location>
        <begin position="99"/>
        <end position="117"/>
    </location>
</feature>
<sequence>MEKFTEPSNTATSPWKITTERTVIAGVLAAITIILGTIPGIGFIPIPTMAGSATIEHIPTILGGVIAGPIVGLISGLIFGLMSFLQANVPFFKDPLVSILPRIFIGLTAWASFAALVRFNRDVAAAVAGLVGALTNTVLVLGMLVLRGYMPPIAIIPIIPQAIVEAILAAILTVLLVRAFYIVQGRYTRAPEEKPRDELPY</sequence>
<gene>
    <name evidence="2" type="ORF">KSF_056910</name>
</gene>
<keyword evidence="1" id="KW-0472">Membrane</keyword>
<dbReference type="RefSeq" id="WP_220206312.1">
    <property type="nucleotide sequence ID" value="NZ_BNJK01000001.1"/>
</dbReference>
<dbReference type="AlphaFoldDB" id="A0A8J3IKT0"/>
<dbReference type="InterPro" id="IPR024529">
    <property type="entry name" value="ECF_trnsprt_substrate-spec"/>
</dbReference>
<dbReference type="GO" id="GO:0022857">
    <property type="term" value="F:transmembrane transporter activity"/>
    <property type="evidence" value="ECO:0007669"/>
    <property type="project" value="InterPro"/>
</dbReference>
<feature type="transmembrane region" description="Helical" evidence="1">
    <location>
        <begin position="58"/>
        <end position="79"/>
    </location>
</feature>
<organism evidence="2 3">
    <name type="scientific">Reticulibacter mediterranei</name>
    <dbReference type="NCBI Taxonomy" id="2778369"/>
    <lineage>
        <taxon>Bacteria</taxon>
        <taxon>Bacillati</taxon>
        <taxon>Chloroflexota</taxon>
        <taxon>Ktedonobacteria</taxon>
        <taxon>Ktedonobacterales</taxon>
        <taxon>Reticulibacteraceae</taxon>
        <taxon>Reticulibacter</taxon>
    </lineage>
</organism>
<evidence type="ECO:0000313" key="3">
    <source>
        <dbReference type="Proteomes" id="UP000597444"/>
    </source>
</evidence>
<reference evidence="2" key="1">
    <citation type="submission" date="2020-10" db="EMBL/GenBank/DDBJ databases">
        <title>Taxonomic study of unclassified bacteria belonging to the class Ktedonobacteria.</title>
        <authorList>
            <person name="Yabe S."/>
            <person name="Wang C.M."/>
            <person name="Zheng Y."/>
            <person name="Sakai Y."/>
            <person name="Cavaletti L."/>
            <person name="Monciardini P."/>
            <person name="Donadio S."/>
        </authorList>
    </citation>
    <scope>NUCLEOTIDE SEQUENCE</scope>
    <source>
        <strain evidence="2">ID150040</strain>
    </source>
</reference>
<proteinExistence type="predicted"/>
<evidence type="ECO:0000256" key="1">
    <source>
        <dbReference type="SAM" id="Phobius"/>
    </source>
</evidence>
<keyword evidence="3" id="KW-1185">Reference proteome</keyword>
<feature type="transmembrane region" description="Helical" evidence="1">
    <location>
        <begin position="124"/>
        <end position="146"/>
    </location>
</feature>
<name>A0A8J3IKT0_9CHLR</name>
<dbReference type="Pfam" id="PF12822">
    <property type="entry name" value="ECF_trnsprt"/>
    <property type="match status" value="1"/>
</dbReference>
<protein>
    <recommendedName>
        <fullName evidence="4">ECF transporter S component</fullName>
    </recommendedName>
</protein>
<evidence type="ECO:0000313" key="2">
    <source>
        <dbReference type="EMBL" id="GHO95643.1"/>
    </source>
</evidence>
<dbReference type="EMBL" id="BNJK01000001">
    <property type="protein sequence ID" value="GHO95643.1"/>
    <property type="molecule type" value="Genomic_DNA"/>
</dbReference>
<feature type="transmembrane region" description="Helical" evidence="1">
    <location>
        <begin position="158"/>
        <end position="181"/>
    </location>
</feature>
<keyword evidence="1" id="KW-1133">Transmembrane helix</keyword>
<comment type="caution">
    <text evidence="2">The sequence shown here is derived from an EMBL/GenBank/DDBJ whole genome shotgun (WGS) entry which is preliminary data.</text>
</comment>
<feature type="transmembrane region" description="Helical" evidence="1">
    <location>
        <begin position="23"/>
        <end position="46"/>
    </location>
</feature>
<accession>A0A8J3IKT0</accession>
<keyword evidence="1" id="KW-0812">Transmembrane</keyword>